<organism evidence="1 2">
    <name type="scientific">Skermanella aerolata</name>
    <dbReference type="NCBI Taxonomy" id="393310"/>
    <lineage>
        <taxon>Bacteria</taxon>
        <taxon>Pseudomonadati</taxon>
        <taxon>Pseudomonadota</taxon>
        <taxon>Alphaproteobacteria</taxon>
        <taxon>Rhodospirillales</taxon>
        <taxon>Azospirillaceae</taxon>
        <taxon>Skermanella</taxon>
    </lineage>
</organism>
<accession>A0A512DYQ3</accession>
<keyword evidence="2" id="KW-1185">Reference proteome</keyword>
<dbReference type="Pfam" id="PF20126">
    <property type="entry name" value="TumE"/>
    <property type="match status" value="1"/>
</dbReference>
<evidence type="ECO:0000313" key="1">
    <source>
        <dbReference type="EMBL" id="GEO41611.1"/>
    </source>
</evidence>
<dbReference type="InterPro" id="IPR045397">
    <property type="entry name" value="TumE-like"/>
</dbReference>
<dbReference type="Proteomes" id="UP000321523">
    <property type="component" value="Unassembled WGS sequence"/>
</dbReference>
<name>A0A512DYQ3_9PROT</name>
<reference evidence="1 2" key="1">
    <citation type="submission" date="2019-07" db="EMBL/GenBank/DDBJ databases">
        <title>Whole genome shotgun sequence of Skermanella aerolata NBRC 106429.</title>
        <authorList>
            <person name="Hosoyama A."/>
            <person name="Uohara A."/>
            <person name="Ohji S."/>
            <person name="Ichikawa N."/>
        </authorList>
    </citation>
    <scope>NUCLEOTIDE SEQUENCE [LARGE SCALE GENOMIC DNA]</scope>
    <source>
        <strain evidence="1 2">NBRC 106429</strain>
    </source>
</reference>
<evidence type="ECO:0000313" key="2">
    <source>
        <dbReference type="Proteomes" id="UP000321523"/>
    </source>
</evidence>
<sequence length="94" mass="10906">MNAELPFRERHQIRADAFVELLIWRVPGPVRGSTHDYKYALAYVVAGHCVIRYDNEAGKGDHKHIGDMEMPYAFTTPAKLLADFWFDVDQWRLA</sequence>
<comment type="caution">
    <text evidence="1">The sequence shown here is derived from an EMBL/GenBank/DDBJ whole genome shotgun (WGS) entry which is preliminary data.</text>
</comment>
<dbReference type="AlphaFoldDB" id="A0A512DYQ3"/>
<dbReference type="RefSeq" id="WP_044432756.1">
    <property type="nucleotide sequence ID" value="NZ_BJYZ01000029.1"/>
</dbReference>
<proteinExistence type="predicted"/>
<dbReference type="EMBL" id="BJYZ01000029">
    <property type="protein sequence ID" value="GEO41611.1"/>
    <property type="molecule type" value="Genomic_DNA"/>
</dbReference>
<protein>
    <submittedName>
        <fullName evidence="1">Uncharacterized protein</fullName>
    </submittedName>
</protein>
<gene>
    <name evidence="1" type="ORF">SAE02_57590</name>
</gene>
<dbReference type="OrthoDB" id="7451512at2"/>